<dbReference type="STRING" id="1703345.A3860_29615"/>
<keyword evidence="2" id="KW-0732">Signal</keyword>
<feature type="transmembrane region" description="Helical" evidence="1">
    <location>
        <begin position="364"/>
        <end position="379"/>
    </location>
</feature>
<accession>A0A1V9FUV5</accession>
<gene>
    <name evidence="5" type="ORF">A3860_29615</name>
</gene>
<feature type="chain" id="PRO_5012415741" evidence="2">
    <location>
        <begin position="21"/>
        <end position="407"/>
    </location>
</feature>
<dbReference type="EMBL" id="LVYD01000052">
    <property type="protein sequence ID" value="OQP62110.1"/>
    <property type="molecule type" value="Genomic_DNA"/>
</dbReference>
<feature type="transmembrane region" description="Helical" evidence="1">
    <location>
        <begin position="282"/>
        <end position="304"/>
    </location>
</feature>
<keyword evidence="6" id="KW-1185">Reference proteome</keyword>
<organism evidence="5 6">
    <name type="scientific">Niastella vici</name>
    <dbReference type="NCBI Taxonomy" id="1703345"/>
    <lineage>
        <taxon>Bacteria</taxon>
        <taxon>Pseudomonadati</taxon>
        <taxon>Bacteroidota</taxon>
        <taxon>Chitinophagia</taxon>
        <taxon>Chitinophagales</taxon>
        <taxon>Chitinophagaceae</taxon>
        <taxon>Niastella</taxon>
    </lineage>
</organism>
<feature type="signal peptide" evidence="2">
    <location>
        <begin position="1"/>
        <end position="20"/>
    </location>
</feature>
<dbReference type="RefSeq" id="WP_081149744.1">
    <property type="nucleotide sequence ID" value="NZ_LVYD01000052.1"/>
</dbReference>
<evidence type="ECO:0000313" key="6">
    <source>
        <dbReference type="Proteomes" id="UP000192796"/>
    </source>
</evidence>
<feature type="transmembrane region" description="Helical" evidence="1">
    <location>
        <begin position="316"/>
        <end position="333"/>
    </location>
</feature>
<dbReference type="InterPro" id="IPR057436">
    <property type="entry name" value="5TMH_Lnb"/>
</dbReference>
<feature type="domain" description="Lnb N-terminal periplasmic" evidence="3">
    <location>
        <begin position="19"/>
        <end position="177"/>
    </location>
</feature>
<dbReference type="Proteomes" id="UP000192796">
    <property type="component" value="Unassembled WGS sequence"/>
</dbReference>
<keyword evidence="1" id="KW-0812">Transmembrane</keyword>
<dbReference type="Pfam" id="PF25221">
    <property type="entry name" value="5TMH_Lnb"/>
    <property type="match status" value="1"/>
</dbReference>
<evidence type="ECO:0000259" key="4">
    <source>
        <dbReference type="Pfam" id="PF25221"/>
    </source>
</evidence>
<keyword evidence="1" id="KW-0472">Membrane</keyword>
<evidence type="ECO:0000259" key="3">
    <source>
        <dbReference type="Pfam" id="PF13387"/>
    </source>
</evidence>
<proteinExistence type="predicted"/>
<reference evidence="5 6" key="1">
    <citation type="submission" date="2016-03" db="EMBL/GenBank/DDBJ databases">
        <title>Niastella vici sp. nov., isolated from farmland soil.</title>
        <authorList>
            <person name="Chen L."/>
            <person name="Wang D."/>
            <person name="Yang S."/>
            <person name="Wang G."/>
        </authorList>
    </citation>
    <scope>NUCLEOTIDE SEQUENCE [LARGE SCALE GENOMIC DNA]</scope>
    <source>
        <strain evidence="5 6">DJ57</strain>
    </source>
</reference>
<evidence type="ECO:0000256" key="1">
    <source>
        <dbReference type="SAM" id="Phobius"/>
    </source>
</evidence>
<dbReference type="OrthoDB" id="319167at2"/>
<protein>
    <submittedName>
        <fullName evidence="5">Uncharacterized protein</fullName>
    </submittedName>
</protein>
<name>A0A1V9FUV5_9BACT</name>
<dbReference type="Pfam" id="PF13387">
    <property type="entry name" value="Lnb_N"/>
    <property type="match status" value="1"/>
</dbReference>
<feature type="transmembrane region" description="Helical" evidence="1">
    <location>
        <begin position="340"/>
        <end position="358"/>
    </location>
</feature>
<evidence type="ECO:0000313" key="5">
    <source>
        <dbReference type="EMBL" id="OQP62110.1"/>
    </source>
</evidence>
<keyword evidence="1" id="KW-1133">Transmembrane helix</keyword>
<comment type="caution">
    <text evidence="5">The sequence shown here is derived from an EMBL/GenBank/DDBJ whole genome shotgun (WGS) entry which is preliminary data.</text>
</comment>
<sequence length="407" mass="46597">MKFRLLFPFLCLLFCLPATAQPDISHLRISLLTCSPGAELYSTFGHTAIRVTDSTRGIDMVYNYGTFDDRDPNFYAKFTKGIMVYALSNYSFSDFLREYQYEKRGVIEQNLALSGDEKLHLYAALQENAQEQNRFYNYYFHSDNCTTRARDVIAQKAGAAVVFKNILPQKTPTYRNLIHTYLDKNNQYWSKLGIDILLGSTFDKKVTNDEAMFLPDYLMKGFDSATANGHPLVAQTQTVLAMTAEPPAGALMTPLFIFSILLIITGLLSFSTNSWAQRCLNVFDCIFFLFLGICGILMVTLWTIRIDTVCRNNFNVIWALPTHFFIAFVVYLKRRWLQQYFRVVFALTLLFAVSWFFIPQQFNMAVLPILGIILLRSYFRGNLNKKDAAANNSTKVLHSSKSVNIEL</sequence>
<dbReference type="InterPro" id="IPR025178">
    <property type="entry name" value="Lnb_N"/>
</dbReference>
<feature type="domain" description="Lnb-like transmembrane" evidence="4">
    <location>
        <begin position="251"/>
        <end position="381"/>
    </location>
</feature>
<dbReference type="AlphaFoldDB" id="A0A1V9FUV5"/>
<evidence type="ECO:0000256" key="2">
    <source>
        <dbReference type="SAM" id="SignalP"/>
    </source>
</evidence>
<feature type="transmembrane region" description="Helical" evidence="1">
    <location>
        <begin position="248"/>
        <end position="270"/>
    </location>
</feature>